<proteinExistence type="predicted"/>
<dbReference type="AlphaFoldDB" id="A0A0H4JBX2"/>
<protein>
    <submittedName>
        <fullName evidence="1">Uncharacterized protein</fullName>
    </submittedName>
</protein>
<geneLocation type="plasmid" evidence="1">
    <name>pNe-1</name>
</geneLocation>
<organism evidence="1">
    <name type="scientific">Aeromonas sp. Ne-1</name>
    <dbReference type="NCBI Taxonomy" id="1675689"/>
    <lineage>
        <taxon>Bacteria</taxon>
        <taxon>Pseudomonadati</taxon>
        <taxon>Pseudomonadota</taxon>
        <taxon>Gammaproteobacteria</taxon>
        <taxon>Aeromonadales</taxon>
        <taxon>Aeromonadaceae</taxon>
        <taxon>Aeromonas</taxon>
    </lineage>
</organism>
<accession>A0A0H4JBX2</accession>
<reference evidence="1" key="1">
    <citation type="journal article" date="2015" name="Toxicon">
        <title>Production level of tetrodotoxin in Aeromonas is associated with the copy number of a plasmid.</title>
        <authorList>
            <person name="Liu J."/>
            <person name="Wei F."/>
            <person name="Lu Y."/>
            <person name="Ma T."/>
            <person name="Zhao J."/>
            <person name="Gong X."/>
            <person name="Bao B."/>
        </authorList>
    </citation>
    <scope>NUCLEOTIDE SEQUENCE</scope>
    <source>
        <strain evidence="1">Ne-1</strain>
        <plasmid evidence="1">pNe-1</plasmid>
    </source>
</reference>
<sequence>MKSLYPLFNEDKKNGQDSLNIRVHAPIQEKKRKTRIDKKKDVKVPLNASQRKLLKMLAKRKQTDPTNYCSTLLKRALSKKIVLSLPIETYQPKEKPISAKLEIYYHELLLDKSIEYDCSLRETAYKLISHMLILESSGDTII</sequence>
<keyword evidence="1" id="KW-0614">Plasmid</keyword>
<name>A0A0H4JBX2_9GAMM</name>
<dbReference type="EMBL" id="KP738729">
    <property type="protein sequence ID" value="AKO69679.1"/>
    <property type="molecule type" value="Genomic_DNA"/>
</dbReference>
<evidence type="ECO:0000313" key="1">
    <source>
        <dbReference type="EMBL" id="AKO69679.1"/>
    </source>
</evidence>
<dbReference type="RefSeq" id="WP_173026380.1">
    <property type="nucleotide sequence ID" value="NZ_KP738729.1"/>
</dbReference>